<sequence>MDVVGCEKISTSVLMRSPGVFVLRFEEARREERYSQREIISPRYDLVFRSREEVVAEVVGTKWISFKGKVGGNLVDGAWQVEAQEVELSDSPPHGFSFPSIHGPILSGYGSVVTKEPLVVKWRMGQGQLLENAEYVKIEGHRVNRYMVLDYVSEGDQVYFNGRWTVGTVNEDWIHIDQR</sequence>
<accession>E3KR89</accession>
<dbReference type="Proteomes" id="UP000008783">
    <property type="component" value="Unassembled WGS sequence"/>
</dbReference>
<evidence type="ECO:0000313" key="1">
    <source>
        <dbReference type="EMBL" id="EFP86814.1"/>
    </source>
</evidence>
<dbReference type="HOGENOM" id="CLU_1378723_0_0_1"/>
<dbReference type="EMBL" id="DS178302">
    <property type="protein sequence ID" value="EFP86814.1"/>
    <property type="molecule type" value="Genomic_DNA"/>
</dbReference>
<reference evidence="2" key="2">
    <citation type="journal article" date="2011" name="Proc. Natl. Acad. Sci. U.S.A.">
        <title>Obligate biotrophy features unraveled by the genomic analysis of rust fungi.</title>
        <authorList>
            <person name="Duplessis S."/>
            <person name="Cuomo C.A."/>
            <person name="Lin Y.-C."/>
            <person name="Aerts A."/>
            <person name="Tisserant E."/>
            <person name="Veneault-Fourrey C."/>
            <person name="Joly D.L."/>
            <person name="Hacquard S."/>
            <person name="Amselem J."/>
            <person name="Cantarel B.L."/>
            <person name="Chiu R."/>
            <person name="Coutinho P.M."/>
            <person name="Feau N."/>
            <person name="Field M."/>
            <person name="Frey P."/>
            <person name="Gelhaye E."/>
            <person name="Goldberg J."/>
            <person name="Grabherr M.G."/>
            <person name="Kodira C.D."/>
            <person name="Kohler A."/>
            <person name="Kuees U."/>
            <person name="Lindquist E.A."/>
            <person name="Lucas S.M."/>
            <person name="Mago R."/>
            <person name="Mauceli E."/>
            <person name="Morin E."/>
            <person name="Murat C."/>
            <person name="Pangilinan J.L."/>
            <person name="Park R."/>
            <person name="Pearson M."/>
            <person name="Quesneville H."/>
            <person name="Rouhier N."/>
            <person name="Sakthikumar S."/>
            <person name="Salamov A.A."/>
            <person name="Schmutz J."/>
            <person name="Selles B."/>
            <person name="Shapiro H."/>
            <person name="Tanguay P."/>
            <person name="Tuskan G.A."/>
            <person name="Henrissat B."/>
            <person name="Van de Peer Y."/>
            <person name="Rouze P."/>
            <person name="Ellis J.G."/>
            <person name="Dodds P.N."/>
            <person name="Schein J.E."/>
            <person name="Zhong S."/>
            <person name="Hamelin R.C."/>
            <person name="Grigoriev I.V."/>
            <person name="Szabo L.J."/>
            <person name="Martin F."/>
        </authorList>
    </citation>
    <scope>NUCLEOTIDE SEQUENCE [LARGE SCALE GENOMIC DNA]</scope>
    <source>
        <strain evidence="2">CRL 75-36-700-3 / race SCCL</strain>
    </source>
</reference>
<dbReference type="RefSeq" id="XP_003331233.1">
    <property type="nucleotide sequence ID" value="XM_003331185.1"/>
</dbReference>
<reference key="1">
    <citation type="submission" date="2007-01" db="EMBL/GenBank/DDBJ databases">
        <title>The Genome Sequence of Puccinia graminis f. sp. tritici Strain CRL 75-36-700-3.</title>
        <authorList>
            <consortium name="The Broad Institute Genome Sequencing Platform"/>
            <person name="Birren B."/>
            <person name="Lander E."/>
            <person name="Galagan J."/>
            <person name="Nusbaum C."/>
            <person name="Devon K."/>
            <person name="Cuomo C."/>
            <person name="Jaffe D."/>
            <person name="Butler J."/>
            <person name="Alvarez P."/>
            <person name="Gnerre S."/>
            <person name="Grabherr M."/>
            <person name="Mauceli E."/>
            <person name="Brockman W."/>
            <person name="Young S."/>
            <person name="LaButti K."/>
            <person name="Sykes S."/>
            <person name="DeCaprio D."/>
            <person name="Crawford M."/>
            <person name="Koehrsen M."/>
            <person name="Engels R."/>
            <person name="Montgomery P."/>
            <person name="Pearson M."/>
            <person name="Howarth C."/>
            <person name="Larson L."/>
            <person name="White J."/>
            <person name="Zeng Q."/>
            <person name="Kodira C."/>
            <person name="Yandava C."/>
            <person name="Alvarado L."/>
            <person name="O'Leary S."/>
            <person name="Szabo L."/>
            <person name="Dean R."/>
            <person name="Schein J."/>
        </authorList>
    </citation>
    <scope>NUCLEOTIDE SEQUENCE</scope>
    <source>
        <strain>CRL 75-36-700-3</strain>
    </source>
</reference>
<keyword evidence="2" id="KW-1185">Reference proteome</keyword>
<name>E3KR89_PUCGT</name>
<protein>
    <submittedName>
        <fullName evidence="1">Uncharacterized protein</fullName>
    </submittedName>
</protein>
<proteinExistence type="predicted"/>
<dbReference type="GeneID" id="10541401"/>
<dbReference type="VEuPathDB" id="FungiDB:PGTG_13196"/>
<gene>
    <name evidence="1" type="ORF">PGTG_13196</name>
</gene>
<dbReference type="KEGG" id="pgr:PGTG_13196"/>
<dbReference type="AlphaFoldDB" id="E3KR89"/>
<organism evidence="1 2">
    <name type="scientific">Puccinia graminis f. sp. tritici (strain CRL 75-36-700-3 / race SCCL)</name>
    <name type="common">Black stem rust fungus</name>
    <dbReference type="NCBI Taxonomy" id="418459"/>
    <lineage>
        <taxon>Eukaryota</taxon>
        <taxon>Fungi</taxon>
        <taxon>Dikarya</taxon>
        <taxon>Basidiomycota</taxon>
        <taxon>Pucciniomycotina</taxon>
        <taxon>Pucciniomycetes</taxon>
        <taxon>Pucciniales</taxon>
        <taxon>Pucciniaceae</taxon>
        <taxon>Puccinia</taxon>
    </lineage>
</organism>
<evidence type="ECO:0000313" key="2">
    <source>
        <dbReference type="Proteomes" id="UP000008783"/>
    </source>
</evidence>
<dbReference type="InParanoid" id="E3KR89"/>